<dbReference type="Gene3D" id="3.90.230.10">
    <property type="entry name" value="Creatinase/methionine aminopeptidase superfamily"/>
    <property type="match status" value="1"/>
</dbReference>
<feature type="domain" description="Peptidase M24" evidence="3">
    <location>
        <begin position="19"/>
        <end position="223"/>
    </location>
</feature>
<dbReference type="InterPro" id="IPR036390">
    <property type="entry name" value="WH_DNA-bd_sf"/>
</dbReference>
<dbReference type="PANTHER" id="PTHR10804">
    <property type="entry name" value="PROTEASE FAMILY M24 METHIONYL AMINOPEPTIDASE, AMINOPEPTIDASE P"/>
    <property type="match status" value="1"/>
</dbReference>
<comment type="similarity">
    <text evidence="1">Belongs to the peptidase M24 family.</text>
</comment>
<name>A0ABR1F5B1_9ASCO</name>
<feature type="region of interest" description="Disordered" evidence="2">
    <location>
        <begin position="363"/>
        <end position="390"/>
    </location>
</feature>
<keyword evidence="5" id="KW-1185">Reference proteome</keyword>
<organism evidence="4 5">
    <name type="scientific">Myxozyma melibiosi</name>
    <dbReference type="NCBI Taxonomy" id="54550"/>
    <lineage>
        <taxon>Eukaryota</taxon>
        <taxon>Fungi</taxon>
        <taxon>Dikarya</taxon>
        <taxon>Ascomycota</taxon>
        <taxon>Saccharomycotina</taxon>
        <taxon>Lipomycetes</taxon>
        <taxon>Lipomycetales</taxon>
        <taxon>Lipomycetaceae</taxon>
        <taxon>Myxozyma</taxon>
    </lineage>
</organism>
<feature type="compositionally biased region" description="Low complexity" evidence="2">
    <location>
        <begin position="374"/>
        <end position="390"/>
    </location>
</feature>
<dbReference type="Pfam" id="PF00557">
    <property type="entry name" value="Peptidase_M24"/>
    <property type="match status" value="1"/>
</dbReference>
<feature type="compositionally biased region" description="Basic residues" evidence="2">
    <location>
        <begin position="363"/>
        <end position="373"/>
    </location>
</feature>
<dbReference type="InterPro" id="IPR000994">
    <property type="entry name" value="Pept_M24"/>
</dbReference>
<dbReference type="InterPro" id="IPR036388">
    <property type="entry name" value="WH-like_DNA-bd_sf"/>
</dbReference>
<sequence>MADSEEVDYSLANPDTLTKYKLAGEISGKVLEKVKAACVAGALVIDICVLGDKLLEEETAKIYKGKKISKGIAFPTSISPNNIATHMSPLPGEPESELALADNDVVKISLGAHIDGFGGILADTIVVGQSGEITGRVADVFNAAWLASEAAIRSIKAGAKNWDVTDNVLAVANAFETKPLEDMLSHSQERNVVDGSKRIILNPSEGKKKAIDSVTFEEGEVWGLDILVTTGDGKTKKSEAKTTIYKKTGNTYSLKLKSARSIFSDIQKRFGPFPFTTRALEEEKSSRMGIRECTQHELLIAYDVYEDKKGETVVQYFTTVALTKNGIIKIAGPATPDLTKFKTDKVVTDEELLKVISAPLKTNSKKNKKKKSKTTAAGETTEAAEPAAAE</sequence>
<dbReference type="GeneID" id="90035371"/>
<dbReference type="NCBIfam" id="TIGR00495">
    <property type="entry name" value="crvDNA_42K"/>
    <property type="match status" value="1"/>
</dbReference>
<evidence type="ECO:0000256" key="2">
    <source>
        <dbReference type="SAM" id="MobiDB-lite"/>
    </source>
</evidence>
<gene>
    <name evidence="4" type="ORF">BZA70DRAFT_169398</name>
</gene>
<proteinExistence type="inferred from homology"/>
<evidence type="ECO:0000313" key="4">
    <source>
        <dbReference type="EMBL" id="KAK7205034.1"/>
    </source>
</evidence>
<dbReference type="Proteomes" id="UP001498771">
    <property type="component" value="Unassembled WGS sequence"/>
</dbReference>
<dbReference type="Gene3D" id="1.10.10.10">
    <property type="entry name" value="Winged helix-like DNA-binding domain superfamily/Winged helix DNA-binding domain"/>
    <property type="match status" value="1"/>
</dbReference>
<evidence type="ECO:0000313" key="5">
    <source>
        <dbReference type="Proteomes" id="UP001498771"/>
    </source>
</evidence>
<reference evidence="4 5" key="1">
    <citation type="submission" date="2024-03" db="EMBL/GenBank/DDBJ databases">
        <title>Genome-scale model development and genomic sequencing of the oleaginous clade Lipomyces.</title>
        <authorList>
            <consortium name="Lawrence Berkeley National Laboratory"/>
            <person name="Czajka J.J."/>
            <person name="Han Y."/>
            <person name="Kim J."/>
            <person name="Mondo S.J."/>
            <person name="Hofstad B.A."/>
            <person name="Robles A."/>
            <person name="Haridas S."/>
            <person name="Riley R."/>
            <person name="LaButti K."/>
            <person name="Pangilinan J."/>
            <person name="Andreopoulos W."/>
            <person name="Lipzen A."/>
            <person name="Yan J."/>
            <person name="Wang M."/>
            <person name="Ng V."/>
            <person name="Grigoriev I.V."/>
            <person name="Spatafora J.W."/>
            <person name="Magnuson J.K."/>
            <person name="Baker S.E."/>
            <person name="Pomraning K.R."/>
        </authorList>
    </citation>
    <scope>NUCLEOTIDE SEQUENCE [LARGE SCALE GENOMIC DNA]</scope>
    <source>
        <strain evidence="4 5">Phaff 52-87</strain>
    </source>
</reference>
<comment type="caution">
    <text evidence="4">The sequence shown here is derived from an EMBL/GenBank/DDBJ whole genome shotgun (WGS) entry which is preliminary data.</text>
</comment>
<dbReference type="InterPro" id="IPR036005">
    <property type="entry name" value="Creatinase/aminopeptidase-like"/>
</dbReference>
<dbReference type="SUPFAM" id="SSF55920">
    <property type="entry name" value="Creatinase/aminopeptidase"/>
    <property type="match status" value="1"/>
</dbReference>
<dbReference type="EMBL" id="JBBJBU010000006">
    <property type="protein sequence ID" value="KAK7205034.1"/>
    <property type="molecule type" value="Genomic_DNA"/>
</dbReference>
<dbReference type="SUPFAM" id="SSF46785">
    <property type="entry name" value="Winged helix' DNA-binding domain"/>
    <property type="match status" value="1"/>
</dbReference>
<evidence type="ECO:0000256" key="1">
    <source>
        <dbReference type="ARBA" id="ARBA00007319"/>
    </source>
</evidence>
<dbReference type="InterPro" id="IPR004545">
    <property type="entry name" value="PA2G4"/>
</dbReference>
<dbReference type="RefSeq" id="XP_064768067.1">
    <property type="nucleotide sequence ID" value="XM_064909859.1"/>
</dbReference>
<evidence type="ECO:0000259" key="3">
    <source>
        <dbReference type="Pfam" id="PF00557"/>
    </source>
</evidence>
<accession>A0ABR1F5B1</accession>
<dbReference type="PANTHER" id="PTHR10804:SF11">
    <property type="entry name" value="PROLIFERATION-ASSOCIATED PROTEIN 2G4"/>
    <property type="match status" value="1"/>
</dbReference>
<dbReference type="InterPro" id="IPR047113">
    <property type="entry name" value="PA2G4/ARX1"/>
</dbReference>
<dbReference type="CDD" id="cd01089">
    <property type="entry name" value="PA2G4-like"/>
    <property type="match status" value="1"/>
</dbReference>
<protein>
    <submittedName>
        <fullName evidence="4">Peptidase M24, structural domain-containing protein</fullName>
    </submittedName>
</protein>